<protein>
    <submittedName>
        <fullName evidence="1">Uncharacterized protein</fullName>
    </submittedName>
</protein>
<sequence>MFYFIPIPSTNPWPHKISASPLTNFLAPSIHPPLWRLSPAASSKVDYQNHSEEEEEDDDEEEIVNINVKYCDQRRKSFSYIERGTKMVEKDQESRDHDHGEEKMDMLWEDFNEELKSRSNTTSDYSGGLSREMLHLGCVKAFKLTKTNGDHVLSTRKPSVVPVMKVLKRLFFLHNSHRKLKKPTW</sequence>
<dbReference type="PANTHER" id="PTHR34666:SF7">
    <property type="match status" value="1"/>
</dbReference>
<dbReference type="PANTHER" id="PTHR34666">
    <property type="entry name" value="EXPRESSED PROTEIN"/>
    <property type="match status" value="1"/>
</dbReference>
<dbReference type="OrthoDB" id="1917400at2759"/>
<gene>
    <name evidence="1" type="ORF">ORAREDHAP_LOCUS47696</name>
</gene>
<dbReference type="AlphaFoldDB" id="A0A6J5Y132"/>
<evidence type="ECO:0000313" key="1">
    <source>
        <dbReference type="EMBL" id="CAB4319876.1"/>
    </source>
</evidence>
<organism evidence="1 2">
    <name type="scientific">Prunus armeniaca</name>
    <name type="common">Apricot</name>
    <name type="synonym">Armeniaca vulgaris</name>
    <dbReference type="NCBI Taxonomy" id="36596"/>
    <lineage>
        <taxon>Eukaryota</taxon>
        <taxon>Viridiplantae</taxon>
        <taxon>Streptophyta</taxon>
        <taxon>Embryophyta</taxon>
        <taxon>Tracheophyta</taxon>
        <taxon>Spermatophyta</taxon>
        <taxon>Magnoliopsida</taxon>
        <taxon>eudicotyledons</taxon>
        <taxon>Gunneridae</taxon>
        <taxon>Pentapetalae</taxon>
        <taxon>rosids</taxon>
        <taxon>fabids</taxon>
        <taxon>Rosales</taxon>
        <taxon>Rosaceae</taxon>
        <taxon>Amygdaloideae</taxon>
        <taxon>Amygdaleae</taxon>
        <taxon>Prunus</taxon>
    </lineage>
</organism>
<dbReference type="Proteomes" id="UP000507245">
    <property type="component" value="Unassembled WGS sequence"/>
</dbReference>
<reference evidence="2" key="1">
    <citation type="journal article" date="2020" name="Genome Biol.">
        <title>Gamete binning: chromosome-level and haplotype-resolved genome assembly enabled by high-throughput single-cell sequencing of gamete genomes.</title>
        <authorList>
            <person name="Campoy J.A."/>
            <person name="Sun H."/>
            <person name="Goel M."/>
            <person name="Jiao W.-B."/>
            <person name="Folz-Donahue K."/>
            <person name="Wang N."/>
            <person name="Rubio M."/>
            <person name="Liu C."/>
            <person name="Kukat C."/>
            <person name="Ruiz D."/>
            <person name="Huettel B."/>
            <person name="Schneeberger K."/>
        </authorList>
    </citation>
    <scope>NUCLEOTIDE SEQUENCE [LARGE SCALE GENOMIC DNA]</scope>
    <source>
        <strain evidence="2">cv. Rojo Pasion</strain>
    </source>
</reference>
<name>A0A6J5Y132_PRUAR</name>
<proteinExistence type="predicted"/>
<keyword evidence="2" id="KW-1185">Reference proteome</keyword>
<accession>A0A6J5Y132</accession>
<evidence type="ECO:0000313" key="2">
    <source>
        <dbReference type="Proteomes" id="UP000507245"/>
    </source>
</evidence>
<dbReference type="EMBL" id="CAEKKB010000008">
    <property type="protein sequence ID" value="CAB4319876.1"/>
    <property type="molecule type" value="Genomic_DNA"/>
</dbReference>